<keyword evidence="3" id="KW-1185">Reference proteome</keyword>
<feature type="domain" description="PITH" evidence="1">
    <location>
        <begin position="5"/>
        <end position="80"/>
    </location>
</feature>
<evidence type="ECO:0000313" key="2">
    <source>
        <dbReference type="EMBL" id="MCD7466376.1"/>
    </source>
</evidence>
<name>A0ABS8T4R4_DATST</name>
<accession>A0ABS8T4R4</accession>
<dbReference type="Proteomes" id="UP000823775">
    <property type="component" value="Unassembled WGS sequence"/>
</dbReference>
<proteinExistence type="predicted"/>
<comment type="caution">
    <text evidence="2">The sequence shown here is derived from an EMBL/GenBank/DDBJ whole genome shotgun (WGS) entry which is preliminary data.</text>
</comment>
<dbReference type="InterPro" id="IPR008979">
    <property type="entry name" value="Galactose-bd-like_sf"/>
</dbReference>
<dbReference type="EMBL" id="JACEIK010001134">
    <property type="protein sequence ID" value="MCD7466376.1"/>
    <property type="molecule type" value="Genomic_DNA"/>
</dbReference>
<protein>
    <recommendedName>
        <fullName evidence="1">PITH domain-containing protein</fullName>
    </recommendedName>
</protein>
<dbReference type="Gene3D" id="2.60.120.470">
    <property type="entry name" value="PITH domain"/>
    <property type="match status" value="1"/>
</dbReference>
<sequence>MSAESASAIPKGQVDLLDFIDWSGVECLNQSGSHTISNALKQVKKNFCILSKLGLFMQDPLFNISIEEFHFDYFELWAKL</sequence>
<evidence type="ECO:0000259" key="1">
    <source>
        <dbReference type="PROSITE" id="PS51532"/>
    </source>
</evidence>
<organism evidence="2 3">
    <name type="scientific">Datura stramonium</name>
    <name type="common">Jimsonweed</name>
    <name type="synonym">Common thornapple</name>
    <dbReference type="NCBI Taxonomy" id="4076"/>
    <lineage>
        <taxon>Eukaryota</taxon>
        <taxon>Viridiplantae</taxon>
        <taxon>Streptophyta</taxon>
        <taxon>Embryophyta</taxon>
        <taxon>Tracheophyta</taxon>
        <taxon>Spermatophyta</taxon>
        <taxon>Magnoliopsida</taxon>
        <taxon>eudicotyledons</taxon>
        <taxon>Gunneridae</taxon>
        <taxon>Pentapetalae</taxon>
        <taxon>asterids</taxon>
        <taxon>lamiids</taxon>
        <taxon>Solanales</taxon>
        <taxon>Solanaceae</taxon>
        <taxon>Solanoideae</taxon>
        <taxon>Datureae</taxon>
        <taxon>Datura</taxon>
    </lineage>
</organism>
<dbReference type="SUPFAM" id="SSF49785">
    <property type="entry name" value="Galactose-binding domain-like"/>
    <property type="match status" value="1"/>
</dbReference>
<dbReference type="PROSITE" id="PS51532">
    <property type="entry name" value="PITH"/>
    <property type="match status" value="1"/>
</dbReference>
<reference evidence="2 3" key="1">
    <citation type="journal article" date="2021" name="BMC Genomics">
        <title>Datura genome reveals duplications of psychoactive alkaloid biosynthetic genes and high mutation rate following tissue culture.</title>
        <authorList>
            <person name="Rajewski A."/>
            <person name="Carter-House D."/>
            <person name="Stajich J."/>
            <person name="Litt A."/>
        </authorList>
    </citation>
    <scope>NUCLEOTIDE SEQUENCE [LARGE SCALE GENOMIC DNA]</scope>
    <source>
        <strain evidence="2">AR-01</strain>
    </source>
</reference>
<dbReference type="InterPro" id="IPR010400">
    <property type="entry name" value="PITH_dom"/>
</dbReference>
<evidence type="ECO:0000313" key="3">
    <source>
        <dbReference type="Proteomes" id="UP000823775"/>
    </source>
</evidence>
<dbReference type="InterPro" id="IPR037047">
    <property type="entry name" value="PITH_dom_sf"/>
</dbReference>
<gene>
    <name evidence="2" type="ORF">HAX54_003000</name>
</gene>
<dbReference type="Pfam" id="PF06201">
    <property type="entry name" value="PITH"/>
    <property type="match status" value="1"/>
</dbReference>